<evidence type="ECO:0000313" key="12">
    <source>
        <dbReference type="EMBL" id="GIU66672.1"/>
    </source>
</evidence>
<dbReference type="PANTHER" id="PTHR47019:SF1">
    <property type="entry name" value="LIPID II FLIPPASE MURJ"/>
    <property type="match status" value="1"/>
</dbReference>
<evidence type="ECO:0000256" key="6">
    <source>
        <dbReference type="ARBA" id="ARBA00022989"/>
    </source>
</evidence>
<evidence type="ECO:0000256" key="11">
    <source>
        <dbReference type="PIRNR" id="PIRNR002869"/>
    </source>
</evidence>
<evidence type="ECO:0000256" key="10">
    <source>
        <dbReference type="HAMAP-Rule" id="MF_02078"/>
    </source>
</evidence>
<name>A0ABQ4PUK7_9PROT</name>
<keyword evidence="5 10" id="KW-0573">Peptidoglycan synthesis</keyword>
<accession>A0ABQ4PUK7</accession>
<sequence length="534" mass="56418">MSLARNTLVQAGFTLLSRLFGYARDRAISNLLGAGWVGDAFATAQSFPNLFRRILAEGAFSQAFVPFYAKTQAESGNDQAAEIASQAFSVLTLAAATVTILAQLAMPWIMLVLHGGYADIPKAFHFAIVLTQITMPYLVGMAMSSLFSGVLNTAGKFALSAAAPTLLNVTILAFIIWEREPTQVAVNAAVAITVAGMLQAGALYIGCRRLGVRIGFRLPRLTPEVKAIMAVMGPSVIAGSATHINVVVSQALSSYEIGAKSWLYAADRLFQLPLGLIGVAIGVALLPRLARAVAEPEKGGATKALDEAFVLSMAFCLPAAAALVVVPFFLMQGFWTGGDFRSSDARATADALFHYGWGVPAFVLIRILAPPFFARGDSKRPMNFAITGVMVNVALGAGLFFGLRALGNQGYVGLAIAASVAGWVNALLLATTLLREKIWHPKPLVLGKLARIMVATGTMALVLGFAGLNRVPIEAAFEARFFFGKELATLLVCFVGAIVYAATAFLVKAVTVSDIKLAMQRPTNAGPIGPDDTL</sequence>
<feature type="transmembrane region" description="Helical" evidence="10">
    <location>
        <begin position="449"/>
        <end position="468"/>
    </location>
</feature>
<dbReference type="RefSeq" id="WP_284359289.1">
    <property type="nucleotide sequence ID" value="NZ_BPFZ01000004.1"/>
</dbReference>
<protein>
    <recommendedName>
        <fullName evidence="10">Probable lipid II flippase MurJ</fullName>
    </recommendedName>
</protein>
<gene>
    <name evidence="12" type="primary">mviN</name>
    <name evidence="10" type="synonym">murJ</name>
    <name evidence="12" type="ORF">PsB1_0826</name>
</gene>
<evidence type="ECO:0000256" key="8">
    <source>
        <dbReference type="ARBA" id="ARBA00060041"/>
    </source>
</evidence>
<dbReference type="HAMAP" id="MF_02078">
    <property type="entry name" value="MurJ_MviN"/>
    <property type="match status" value="1"/>
</dbReference>
<comment type="caution">
    <text evidence="12">The sequence shown here is derived from an EMBL/GenBank/DDBJ whole genome shotgun (WGS) entry which is preliminary data.</text>
</comment>
<comment type="pathway">
    <text evidence="10">Cell wall biogenesis; peptidoglycan biosynthesis.</text>
</comment>
<feature type="transmembrane region" description="Helical" evidence="10">
    <location>
        <begin position="183"/>
        <end position="206"/>
    </location>
</feature>
<keyword evidence="10 11" id="KW-0813">Transport</keyword>
<keyword evidence="10" id="KW-0997">Cell inner membrane</keyword>
<feature type="transmembrane region" description="Helical" evidence="10">
    <location>
        <begin position="227"/>
        <end position="248"/>
    </location>
</feature>
<feature type="transmembrane region" description="Helical" evidence="10">
    <location>
        <begin position="157"/>
        <end position="177"/>
    </location>
</feature>
<dbReference type="NCBIfam" id="TIGR01695">
    <property type="entry name" value="murJ_mviN"/>
    <property type="match status" value="1"/>
</dbReference>
<feature type="transmembrane region" description="Helical" evidence="10">
    <location>
        <begin position="351"/>
        <end position="369"/>
    </location>
</feature>
<feature type="transmembrane region" description="Helical" evidence="10">
    <location>
        <begin position="123"/>
        <end position="150"/>
    </location>
</feature>
<keyword evidence="3 10" id="KW-0812">Transmembrane</keyword>
<comment type="similarity">
    <text evidence="9 10 11">Belongs to the MurJ/MviN family.</text>
</comment>
<comment type="function">
    <text evidence="8 10 11">Involved in peptidoglycan biosynthesis. Transports lipid-linked peptidoglycan precursors from the inner to the outer leaflet of the cytoplasmic membrane.</text>
</comment>
<keyword evidence="7 10" id="KW-0472">Membrane</keyword>
<keyword evidence="4 10" id="KW-0133">Cell shape</keyword>
<feature type="transmembrane region" description="Helical" evidence="10">
    <location>
        <begin position="488"/>
        <end position="511"/>
    </location>
</feature>
<dbReference type="EMBL" id="BPFZ01000004">
    <property type="protein sequence ID" value="GIU66672.1"/>
    <property type="molecule type" value="Genomic_DNA"/>
</dbReference>
<dbReference type="InterPro" id="IPR051050">
    <property type="entry name" value="Lipid_II_flippase_MurJ/MviN"/>
</dbReference>
<dbReference type="PRINTS" id="PR01806">
    <property type="entry name" value="VIRFACTRMVIN"/>
</dbReference>
<keyword evidence="2 10" id="KW-1003">Cell membrane</keyword>
<keyword evidence="13" id="KW-1185">Reference proteome</keyword>
<reference evidence="12" key="1">
    <citation type="submission" date="2021-05" db="EMBL/GenBank/DDBJ databases">
        <authorList>
            <person name="Tanabe Y."/>
        </authorList>
    </citation>
    <scope>NUCLEOTIDE SEQUENCE</scope>
    <source>
        <strain evidence="12">BOTRYCO-1</strain>
    </source>
</reference>
<dbReference type="PANTHER" id="PTHR47019">
    <property type="entry name" value="LIPID II FLIPPASE MURJ"/>
    <property type="match status" value="1"/>
</dbReference>
<feature type="transmembrane region" description="Helical" evidence="10">
    <location>
        <begin position="409"/>
        <end position="428"/>
    </location>
</feature>
<organism evidence="12 13">
    <name type="scientific">Candidatus Phycosocius spiralis</name>
    <dbReference type="NCBI Taxonomy" id="2815099"/>
    <lineage>
        <taxon>Bacteria</taxon>
        <taxon>Pseudomonadati</taxon>
        <taxon>Pseudomonadota</taxon>
        <taxon>Alphaproteobacteria</taxon>
        <taxon>Caulobacterales</taxon>
        <taxon>Caulobacterales incertae sedis</taxon>
        <taxon>Candidatus Phycosocius</taxon>
    </lineage>
</organism>
<evidence type="ECO:0000256" key="5">
    <source>
        <dbReference type="ARBA" id="ARBA00022984"/>
    </source>
</evidence>
<evidence type="ECO:0000256" key="7">
    <source>
        <dbReference type="ARBA" id="ARBA00023136"/>
    </source>
</evidence>
<proteinExistence type="inferred from homology"/>
<dbReference type="Proteomes" id="UP001161064">
    <property type="component" value="Unassembled WGS sequence"/>
</dbReference>
<comment type="subcellular location">
    <subcellularLocation>
        <location evidence="10">Cell inner membrane</location>
        <topology evidence="10">Multi-pass membrane protein</topology>
    </subcellularLocation>
    <subcellularLocation>
        <location evidence="1">Cell membrane</location>
        <topology evidence="1">Multi-pass membrane protein</topology>
    </subcellularLocation>
</comment>
<reference evidence="12" key="2">
    <citation type="journal article" date="2023" name="ISME Commun">
        <title>Characterization of a bloom-associated alphaproteobacterial lineage, 'Candidatus Phycosocius': insights into freshwater algal-bacterial interactions.</title>
        <authorList>
            <person name="Tanabe Y."/>
            <person name="Yamaguchi H."/>
            <person name="Yoshida M."/>
            <person name="Kai A."/>
            <person name="Okazaki Y."/>
        </authorList>
    </citation>
    <scope>NUCLEOTIDE SEQUENCE</scope>
    <source>
        <strain evidence="12">BOTRYCO-1</strain>
    </source>
</reference>
<keyword evidence="10 11" id="KW-0961">Cell wall biogenesis/degradation</keyword>
<feature type="transmembrane region" description="Helical" evidence="10">
    <location>
        <begin position="268"/>
        <end position="287"/>
    </location>
</feature>
<dbReference type="InterPro" id="IPR004268">
    <property type="entry name" value="MurJ"/>
</dbReference>
<evidence type="ECO:0000256" key="9">
    <source>
        <dbReference type="ARBA" id="ARBA00061532"/>
    </source>
</evidence>
<dbReference type="CDD" id="cd13123">
    <property type="entry name" value="MATE_MurJ_like"/>
    <property type="match status" value="1"/>
</dbReference>
<evidence type="ECO:0000256" key="4">
    <source>
        <dbReference type="ARBA" id="ARBA00022960"/>
    </source>
</evidence>
<evidence type="ECO:0000256" key="2">
    <source>
        <dbReference type="ARBA" id="ARBA00022475"/>
    </source>
</evidence>
<keyword evidence="6 10" id="KW-1133">Transmembrane helix</keyword>
<feature type="transmembrane region" description="Helical" evidence="10">
    <location>
        <begin position="381"/>
        <end position="403"/>
    </location>
</feature>
<feature type="transmembrane region" description="Helical" evidence="10">
    <location>
        <begin position="87"/>
        <end position="111"/>
    </location>
</feature>
<evidence type="ECO:0000256" key="3">
    <source>
        <dbReference type="ARBA" id="ARBA00022692"/>
    </source>
</evidence>
<dbReference type="PIRSF" id="PIRSF002869">
    <property type="entry name" value="MviN"/>
    <property type="match status" value="1"/>
</dbReference>
<evidence type="ECO:0000313" key="13">
    <source>
        <dbReference type="Proteomes" id="UP001161064"/>
    </source>
</evidence>
<dbReference type="Pfam" id="PF03023">
    <property type="entry name" value="MurJ"/>
    <property type="match status" value="1"/>
</dbReference>
<feature type="transmembrane region" description="Helical" evidence="10">
    <location>
        <begin position="308"/>
        <end position="331"/>
    </location>
</feature>
<evidence type="ECO:0000256" key="1">
    <source>
        <dbReference type="ARBA" id="ARBA00004651"/>
    </source>
</evidence>